<accession>G8C096</accession>
<evidence type="ECO:0000256" key="8">
    <source>
        <dbReference type="SAM" id="Coils"/>
    </source>
</evidence>
<evidence type="ECO:0000256" key="6">
    <source>
        <dbReference type="ARBA" id="ARBA00023054"/>
    </source>
</evidence>
<dbReference type="OMA" id="KPHRIQE"/>
<dbReference type="KEGG" id="tpf:TPHA_0L02230"/>
<comment type="subcellular location">
    <subcellularLocation>
        <location evidence="1">Nucleus</location>
        <location evidence="1">Nucleolus</location>
    </subcellularLocation>
</comment>
<dbReference type="GO" id="GO:0005730">
    <property type="term" value="C:nucleolus"/>
    <property type="evidence" value="ECO:0007669"/>
    <property type="project" value="UniProtKB-SubCell"/>
</dbReference>
<evidence type="ECO:0000256" key="4">
    <source>
        <dbReference type="ARBA" id="ARBA00019827"/>
    </source>
</evidence>
<keyword evidence="6 8" id="KW-0175">Coiled coil</keyword>
<evidence type="ECO:0000313" key="10">
    <source>
        <dbReference type="EMBL" id="CCE65574.1"/>
    </source>
</evidence>
<evidence type="ECO:0000256" key="9">
    <source>
        <dbReference type="SAM" id="MobiDB-lite"/>
    </source>
</evidence>
<evidence type="ECO:0000256" key="7">
    <source>
        <dbReference type="ARBA" id="ARBA00023242"/>
    </source>
</evidence>
<feature type="coiled-coil region" evidence="8">
    <location>
        <begin position="51"/>
        <end position="120"/>
    </location>
</feature>
<comment type="similarity">
    <text evidence="2">Belongs to the EFG1 family.</text>
</comment>
<name>G8C096_TETPH</name>
<dbReference type="Pfam" id="PF10153">
    <property type="entry name" value="Efg1"/>
    <property type="match status" value="1"/>
</dbReference>
<keyword evidence="11" id="KW-1185">Reference proteome</keyword>
<feature type="compositionally biased region" description="Acidic residues" evidence="9">
    <location>
        <begin position="227"/>
        <end position="237"/>
    </location>
</feature>
<dbReference type="PANTHER" id="PTHR33911:SF1">
    <property type="entry name" value="RRNA-PROCESSING PROTEIN EFG1"/>
    <property type="match status" value="1"/>
</dbReference>
<feature type="region of interest" description="Disordered" evidence="9">
    <location>
        <begin position="193"/>
        <end position="237"/>
    </location>
</feature>
<sequence length="237" mass="27843">MARIQRRRNNAGSSLEMAQFIDAGVNKIKKRIRDIERLLKKKGDILPDTVIVEKERTLEALKIELENAHLQQKIKQNAKKYHMIKFFERKKAMRKYKKAAKAIEDDSDNKEKQAELLKTKIDLCYVVNFPKSEKYIALYPSNENEDNTEDTTTKEKSDIKKKYIYDLIIKQFQDNTLPVSFKSILEGKKLDKQHNGIRLEADREEDEKEEQEYSSSERKTKASNGAEAEEEEDDFFE</sequence>
<proteinExistence type="inferred from homology"/>
<dbReference type="Proteomes" id="UP000005666">
    <property type="component" value="Chromosome 12"/>
</dbReference>
<evidence type="ECO:0000256" key="1">
    <source>
        <dbReference type="ARBA" id="ARBA00004604"/>
    </source>
</evidence>
<dbReference type="EMBL" id="HE612867">
    <property type="protein sequence ID" value="CCE65574.1"/>
    <property type="molecule type" value="Genomic_DNA"/>
</dbReference>
<dbReference type="InterPro" id="IPR050786">
    <property type="entry name" value="EFG1_rRNA-proc"/>
</dbReference>
<feature type="compositionally biased region" description="Acidic residues" evidence="9">
    <location>
        <begin position="202"/>
        <end position="212"/>
    </location>
</feature>
<organism evidence="10 11">
    <name type="scientific">Tetrapisispora phaffii (strain ATCC 24235 / CBS 4417 / NBRC 1672 / NRRL Y-8282 / UCD 70-5)</name>
    <name type="common">Yeast</name>
    <name type="synonym">Fabospora phaffii</name>
    <dbReference type="NCBI Taxonomy" id="1071381"/>
    <lineage>
        <taxon>Eukaryota</taxon>
        <taxon>Fungi</taxon>
        <taxon>Dikarya</taxon>
        <taxon>Ascomycota</taxon>
        <taxon>Saccharomycotina</taxon>
        <taxon>Saccharomycetes</taxon>
        <taxon>Saccharomycetales</taxon>
        <taxon>Saccharomycetaceae</taxon>
        <taxon>Tetrapisispora</taxon>
    </lineage>
</organism>
<gene>
    <name evidence="10" type="primary">TPHA0L02230</name>
    <name evidence="10" type="ordered locus">TPHA_0L02230</name>
</gene>
<dbReference type="eggNOG" id="KOG4484">
    <property type="taxonomic scope" value="Eukaryota"/>
</dbReference>
<keyword evidence="7" id="KW-0539">Nucleus</keyword>
<dbReference type="GeneID" id="11531804"/>
<evidence type="ECO:0000256" key="3">
    <source>
        <dbReference type="ARBA" id="ARBA00018689"/>
    </source>
</evidence>
<evidence type="ECO:0000256" key="2">
    <source>
        <dbReference type="ARBA" id="ARBA00006916"/>
    </source>
</evidence>
<keyword evidence="5" id="KW-0698">rRNA processing</keyword>
<dbReference type="STRING" id="1071381.G8C096"/>
<dbReference type="HOGENOM" id="CLU_066912_2_0_1"/>
<protein>
    <recommendedName>
        <fullName evidence="3">rRNA-processing protein EFG1</fullName>
    </recommendedName>
    <alternativeName>
        <fullName evidence="4">rRNA-processing protein efg1</fullName>
    </alternativeName>
</protein>
<dbReference type="GO" id="GO:0030688">
    <property type="term" value="C:preribosome, small subunit precursor"/>
    <property type="evidence" value="ECO:0007669"/>
    <property type="project" value="EnsemblFungi"/>
</dbReference>
<dbReference type="GO" id="GO:0000321">
    <property type="term" value="P:re-entry into mitotic cell cycle after pheromone arrest"/>
    <property type="evidence" value="ECO:0007669"/>
    <property type="project" value="EnsemblFungi"/>
</dbReference>
<dbReference type="OrthoDB" id="47732at2759"/>
<dbReference type="GO" id="GO:0000462">
    <property type="term" value="P:maturation of SSU-rRNA from tricistronic rRNA transcript (SSU-rRNA, 5.8S rRNA, LSU-rRNA)"/>
    <property type="evidence" value="ECO:0007669"/>
    <property type="project" value="EnsemblFungi"/>
</dbReference>
<reference evidence="10 11" key="1">
    <citation type="journal article" date="2011" name="Proc. Natl. Acad. Sci. U.S.A.">
        <title>Evolutionary erosion of yeast sex chromosomes by mating-type switching accidents.</title>
        <authorList>
            <person name="Gordon J.L."/>
            <person name="Armisen D."/>
            <person name="Proux-Wera E."/>
            <person name="Oheigeartaigh S.S."/>
            <person name="Byrne K.P."/>
            <person name="Wolfe K.H."/>
        </authorList>
    </citation>
    <scope>NUCLEOTIDE SEQUENCE [LARGE SCALE GENOMIC DNA]</scope>
    <source>
        <strain evidence="11">ATCC 24235 / CBS 4417 / NBRC 1672 / NRRL Y-8282 / UCD 70-5</strain>
    </source>
</reference>
<dbReference type="AlphaFoldDB" id="G8C096"/>
<dbReference type="PANTHER" id="PTHR33911">
    <property type="entry name" value="RRNA-PROCESSING PROTEIN EFG1"/>
    <property type="match status" value="1"/>
</dbReference>
<dbReference type="GO" id="GO:0071027">
    <property type="term" value="P:nuclear RNA surveillance"/>
    <property type="evidence" value="ECO:0007669"/>
    <property type="project" value="EnsemblFungi"/>
</dbReference>
<dbReference type="InterPro" id="IPR019310">
    <property type="entry name" value="Efg1"/>
</dbReference>
<evidence type="ECO:0000313" key="11">
    <source>
        <dbReference type="Proteomes" id="UP000005666"/>
    </source>
</evidence>
<dbReference type="RefSeq" id="XP_003688008.1">
    <property type="nucleotide sequence ID" value="XM_003687960.1"/>
</dbReference>
<evidence type="ECO:0000256" key="5">
    <source>
        <dbReference type="ARBA" id="ARBA00022552"/>
    </source>
</evidence>